<name>A0A6A6W3K1_9PEZI</name>
<dbReference type="RefSeq" id="XP_033598618.1">
    <property type="nucleotide sequence ID" value="XM_033744406.1"/>
</dbReference>
<keyword evidence="4" id="KW-1185">Reference proteome</keyword>
<protein>
    <submittedName>
        <fullName evidence="3">Brix-domain-containing protein</fullName>
    </submittedName>
</protein>
<sequence>MGFGTGASRGYQIRNKTKRAEINLKEKKARESAKRDERMRRKREEAKNPELREKRVATHVPVTIDQKRVWDAAFGDEGDALGWSVDVDKLKKQKTDEEQNGDSNIDAEDAEGDDSEADDLDSMLDSDSGSDSDGNDSSSDTTSKKSKHKPTPDAPKRAPSPSAASTATNMDLTPEFLQAKFPTLFLPPVDPKILITTSLNSTLHTEAQMLTNFFPASSYIRRSEHRFGHKYSVREISKFASNRGYTAVIVLNEDQKKPCGLDIVHLPHGPMFHFSISNWVEGKKLPGHGKPTNHYPELILNNFRTPLGLLTAHLFRTMFPPQPEFEGRQVVTLHNQRDYIFVRRHRYVFRDKRATEKSIVGTDGKVMKGVEDIKAGLQELGPRFTLKLRRVDRGIQRKSGQEWQWKGKQDKARTRFQL</sequence>
<organism evidence="3 4">
    <name type="scientific">Pseudovirgaria hyperparasitica</name>
    <dbReference type="NCBI Taxonomy" id="470096"/>
    <lineage>
        <taxon>Eukaryota</taxon>
        <taxon>Fungi</taxon>
        <taxon>Dikarya</taxon>
        <taxon>Ascomycota</taxon>
        <taxon>Pezizomycotina</taxon>
        <taxon>Dothideomycetes</taxon>
        <taxon>Dothideomycetes incertae sedis</taxon>
        <taxon>Acrospermales</taxon>
        <taxon>Acrospermaceae</taxon>
        <taxon>Pseudovirgaria</taxon>
    </lineage>
</organism>
<dbReference type="SMART" id="SM00879">
    <property type="entry name" value="Brix"/>
    <property type="match status" value="1"/>
</dbReference>
<gene>
    <name evidence="3" type="ORF">EJ05DRAFT_478189</name>
</gene>
<accession>A0A6A6W3K1</accession>
<dbReference type="EMBL" id="ML996576">
    <property type="protein sequence ID" value="KAF2756167.1"/>
    <property type="molecule type" value="Genomic_DNA"/>
</dbReference>
<dbReference type="Proteomes" id="UP000799437">
    <property type="component" value="Unassembled WGS sequence"/>
</dbReference>
<dbReference type="GO" id="GO:0030687">
    <property type="term" value="C:preribosome, large subunit precursor"/>
    <property type="evidence" value="ECO:0007669"/>
    <property type="project" value="TreeGrafter"/>
</dbReference>
<dbReference type="InterPro" id="IPR007109">
    <property type="entry name" value="Brix"/>
</dbReference>
<dbReference type="PROSITE" id="PS50833">
    <property type="entry name" value="BRIX"/>
    <property type="match status" value="1"/>
</dbReference>
<dbReference type="InterPro" id="IPR044281">
    <property type="entry name" value="IMP4/RPF1"/>
</dbReference>
<evidence type="ECO:0000256" key="1">
    <source>
        <dbReference type="SAM" id="MobiDB-lite"/>
    </source>
</evidence>
<evidence type="ECO:0000313" key="3">
    <source>
        <dbReference type="EMBL" id="KAF2756167.1"/>
    </source>
</evidence>
<dbReference type="OrthoDB" id="264354at2759"/>
<dbReference type="PANTHER" id="PTHR22734:SF3">
    <property type="entry name" value="RIBOSOME PRODUCTION FACTOR 1"/>
    <property type="match status" value="1"/>
</dbReference>
<feature type="compositionally biased region" description="Acidic residues" evidence="1">
    <location>
        <begin position="105"/>
        <end position="134"/>
    </location>
</feature>
<proteinExistence type="predicted"/>
<dbReference type="SUPFAM" id="SSF52954">
    <property type="entry name" value="Class II aaRS ABD-related"/>
    <property type="match status" value="1"/>
</dbReference>
<evidence type="ECO:0000259" key="2">
    <source>
        <dbReference type="PROSITE" id="PS50833"/>
    </source>
</evidence>
<evidence type="ECO:0000313" key="4">
    <source>
        <dbReference type="Proteomes" id="UP000799437"/>
    </source>
</evidence>
<dbReference type="FunFam" id="3.40.50.10480:FF:000005">
    <property type="entry name" value="Similar to RNA processing factor 1"/>
    <property type="match status" value="1"/>
</dbReference>
<dbReference type="GO" id="GO:0000460">
    <property type="term" value="P:maturation of 5.8S rRNA"/>
    <property type="evidence" value="ECO:0007669"/>
    <property type="project" value="TreeGrafter"/>
</dbReference>
<dbReference type="AlphaFoldDB" id="A0A6A6W3K1"/>
<feature type="region of interest" description="Disordered" evidence="1">
    <location>
        <begin position="1"/>
        <end position="59"/>
    </location>
</feature>
<dbReference type="PANTHER" id="PTHR22734">
    <property type="entry name" value="U3 SMALL NUCLEOLAR RIBONUCLEOPROTEIN PROTEIN IMP4"/>
    <property type="match status" value="1"/>
</dbReference>
<reference evidence="3" key="1">
    <citation type="journal article" date="2020" name="Stud. Mycol.">
        <title>101 Dothideomycetes genomes: a test case for predicting lifestyles and emergence of pathogens.</title>
        <authorList>
            <person name="Haridas S."/>
            <person name="Albert R."/>
            <person name="Binder M."/>
            <person name="Bloem J."/>
            <person name="Labutti K."/>
            <person name="Salamov A."/>
            <person name="Andreopoulos B."/>
            <person name="Baker S."/>
            <person name="Barry K."/>
            <person name="Bills G."/>
            <person name="Bluhm B."/>
            <person name="Cannon C."/>
            <person name="Castanera R."/>
            <person name="Culley D."/>
            <person name="Daum C."/>
            <person name="Ezra D."/>
            <person name="Gonzalez J."/>
            <person name="Henrissat B."/>
            <person name="Kuo A."/>
            <person name="Liang C."/>
            <person name="Lipzen A."/>
            <person name="Lutzoni F."/>
            <person name="Magnuson J."/>
            <person name="Mondo S."/>
            <person name="Nolan M."/>
            <person name="Ohm R."/>
            <person name="Pangilinan J."/>
            <person name="Park H.-J."/>
            <person name="Ramirez L."/>
            <person name="Alfaro M."/>
            <person name="Sun H."/>
            <person name="Tritt A."/>
            <person name="Yoshinaga Y."/>
            <person name="Zwiers L.-H."/>
            <person name="Turgeon B."/>
            <person name="Goodwin S."/>
            <person name="Spatafora J."/>
            <person name="Crous P."/>
            <person name="Grigoriev I."/>
        </authorList>
    </citation>
    <scope>NUCLEOTIDE SEQUENCE</scope>
    <source>
        <strain evidence="3">CBS 121739</strain>
    </source>
</reference>
<feature type="domain" description="Brix" evidence="2">
    <location>
        <begin position="191"/>
        <end position="397"/>
    </location>
</feature>
<feature type="compositionally biased region" description="Basic and acidic residues" evidence="1">
    <location>
        <begin position="18"/>
        <end position="56"/>
    </location>
</feature>
<dbReference type="Pfam" id="PF04427">
    <property type="entry name" value="Brix"/>
    <property type="match status" value="1"/>
</dbReference>
<dbReference type="GeneID" id="54485460"/>
<feature type="region of interest" description="Disordered" evidence="1">
    <location>
        <begin position="91"/>
        <end position="167"/>
    </location>
</feature>
<dbReference type="GO" id="GO:0042134">
    <property type="term" value="F:rRNA primary transcript binding"/>
    <property type="evidence" value="ECO:0007669"/>
    <property type="project" value="InterPro"/>
</dbReference>
<dbReference type="GO" id="GO:0000470">
    <property type="term" value="P:maturation of LSU-rRNA"/>
    <property type="evidence" value="ECO:0007669"/>
    <property type="project" value="TreeGrafter"/>
</dbReference>
<dbReference type="Gene3D" id="3.40.50.10480">
    <property type="entry name" value="Probable brix-domain ribosomal biogenesis protein"/>
    <property type="match status" value="1"/>
</dbReference>
<dbReference type="GO" id="GO:0005730">
    <property type="term" value="C:nucleolus"/>
    <property type="evidence" value="ECO:0007669"/>
    <property type="project" value="TreeGrafter"/>
</dbReference>